<evidence type="ECO:0000313" key="4">
    <source>
        <dbReference type="Proteomes" id="UP000030746"/>
    </source>
</evidence>
<reference evidence="3 4" key="1">
    <citation type="journal article" date="2013" name="Nature">
        <title>Insights into bilaterian evolution from three spiralian genomes.</title>
        <authorList>
            <person name="Simakov O."/>
            <person name="Marletaz F."/>
            <person name="Cho S.J."/>
            <person name="Edsinger-Gonzales E."/>
            <person name="Havlak P."/>
            <person name="Hellsten U."/>
            <person name="Kuo D.H."/>
            <person name="Larsson T."/>
            <person name="Lv J."/>
            <person name="Arendt D."/>
            <person name="Savage R."/>
            <person name="Osoegawa K."/>
            <person name="de Jong P."/>
            <person name="Grimwood J."/>
            <person name="Chapman J.A."/>
            <person name="Shapiro H."/>
            <person name="Aerts A."/>
            <person name="Otillar R.P."/>
            <person name="Terry A.Y."/>
            <person name="Boore J.L."/>
            <person name="Grigoriev I.V."/>
            <person name="Lindberg D.R."/>
            <person name="Seaver E.C."/>
            <person name="Weisblat D.A."/>
            <person name="Putnam N.H."/>
            <person name="Rokhsar D.S."/>
        </authorList>
    </citation>
    <scope>NUCLEOTIDE SEQUENCE [LARGE SCALE GENOMIC DNA]</scope>
</reference>
<keyword evidence="4" id="KW-1185">Reference proteome</keyword>
<keyword evidence="1" id="KW-1133">Transmembrane helix</keyword>
<feature type="non-terminal residue" evidence="3">
    <location>
        <position position="1"/>
    </location>
</feature>
<sequence>STRCYHASITSVIVMALILMLVIFGHNYIRIVLTWIESQDVEVGCVIFLILYIIVSFPIAWGYVLLMIAAGYLYGVIYGPIVVVCCAFVGLFISNLVMRTLCRNCFIAKFYNEKVASLIRVIESDQGFKVIALSRLTPIPFGLQNGLFAVTDINICKYCAASLVGLLPMAVLNCYMGSTLRSMDAVLTDESSQVTAYLVLGGQIAVTIGLLWFVIRKARVELKKTV</sequence>
<feature type="domain" description="VTT" evidence="2">
    <location>
        <begin position="63"/>
        <end position="178"/>
    </location>
</feature>
<feature type="transmembrane region" description="Helical" evidence="1">
    <location>
        <begin position="6"/>
        <end position="29"/>
    </location>
</feature>
<name>V4C0J3_LOTGI</name>
<feature type="non-terminal residue" evidence="3">
    <location>
        <position position="226"/>
    </location>
</feature>
<dbReference type="STRING" id="225164.V4C0J3"/>
<dbReference type="HOGENOM" id="CLU_062689_0_0_1"/>
<organism evidence="3 4">
    <name type="scientific">Lottia gigantea</name>
    <name type="common">Giant owl limpet</name>
    <dbReference type="NCBI Taxonomy" id="225164"/>
    <lineage>
        <taxon>Eukaryota</taxon>
        <taxon>Metazoa</taxon>
        <taxon>Spiralia</taxon>
        <taxon>Lophotrochozoa</taxon>
        <taxon>Mollusca</taxon>
        <taxon>Gastropoda</taxon>
        <taxon>Patellogastropoda</taxon>
        <taxon>Lottioidea</taxon>
        <taxon>Lottiidae</taxon>
        <taxon>Lottia</taxon>
    </lineage>
</organism>
<evidence type="ECO:0000313" key="3">
    <source>
        <dbReference type="EMBL" id="ESO94959.1"/>
    </source>
</evidence>
<dbReference type="GO" id="GO:0051480">
    <property type="term" value="P:regulation of cytosolic calcium ion concentration"/>
    <property type="evidence" value="ECO:0007669"/>
    <property type="project" value="TreeGrafter"/>
</dbReference>
<keyword evidence="1" id="KW-0472">Membrane</keyword>
<dbReference type="PANTHER" id="PTHR46593">
    <property type="entry name" value="TRANSMEMBRANE PROTEIN 64"/>
    <property type="match status" value="1"/>
</dbReference>
<evidence type="ECO:0000256" key="1">
    <source>
        <dbReference type="SAM" id="Phobius"/>
    </source>
</evidence>
<feature type="transmembrane region" description="Helical" evidence="1">
    <location>
        <begin position="155"/>
        <end position="176"/>
    </location>
</feature>
<protein>
    <recommendedName>
        <fullName evidence="2">VTT domain-containing protein</fullName>
    </recommendedName>
</protein>
<dbReference type="OMA" id="CITRVAK"/>
<dbReference type="EMBL" id="KB201701">
    <property type="protein sequence ID" value="ESO94959.1"/>
    <property type="molecule type" value="Genomic_DNA"/>
</dbReference>
<accession>V4C0J3</accession>
<dbReference type="Pfam" id="PF09335">
    <property type="entry name" value="VTT_dom"/>
    <property type="match status" value="1"/>
</dbReference>
<gene>
    <name evidence="3" type="ORF">LOTGIDRAFT_74287</name>
</gene>
<evidence type="ECO:0000259" key="2">
    <source>
        <dbReference type="Pfam" id="PF09335"/>
    </source>
</evidence>
<dbReference type="GO" id="GO:0005783">
    <property type="term" value="C:endoplasmic reticulum"/>
    <property type="evidence" value="ECO:0007669"/>
    <property type="project" value="TreeGrafter"/>
</dbReference>
<feature type="transmembrane region" description="Helical" evidence="1">
    <location>
        <begin position="41"/>
        <end position="66"/>
    </location>
</feature>
<dbReference type="OrthoDB" id="166803at2759"/>
<dbReference type="AlphaFoldDB" id="V4C0J3"/>
<dbReference type="RefSeq" id="XP_009054142.1">
    <property type="nucleotide sequence ID" value="XM_009055894.1"/>
</dbReference>
<dbReference type="KEGG" id="lgi:LOTGIDRAFT_74287"/>
<dbReference type="GeneID" id="20252124"/>
<dbReference type="InterPro" id="IPR053069">
    <property type="entry name" value="TVP38/TMEM64"/>
</dbReference>
<dbReference type="PANTHER" id="PTHR46593:SF1">
    <property type="entry name" value="TRANSMEMBRANE PROTEIN 64"/>
    <property type="match status" value="1"/>
</dbReference>
<feature type="transmembrane region" description="Helical" evidence="1">
    <location>
        <begin position="196"/>
        <end position="215"/>
    </location>
</feature>
<proteinExistence type="predicted"/>
<dbReference type="InterPro" id="IPR032816">
    <property type="entry name" value="VTT_dom"/>
</dbReference>
<dbReference type="CTD" id="20252124"/>
<feature type="transmembrane region" description="Helical" evidence="1">
    <location>
        <begin position="72"/>
        <end position="93"/>
    </location>
</feature>
<keyword evidence="1" id="KW-0812">Transmembrane</keyword>
<dbReference type="Proteomes" id="UP000030746">
    <property type="component" value="Unassembled WGS sequence"/>
</dbReference>